<gene>
    <name evidence="19" type="ORF">DDE83_004167</name>
</gene>
<evidence type="ECO:0000256" key="12">
    <source>
        <dbReference type="ARBA" id="ARBA00023136"/>
    </source>
</evidence>
<evidence type="ECO:0000313" key="20">
    <source>
        <dbReference type="Proteomes" id="UP000249619"/>
    </source>
</evidence>
<dbReference type="EC" id="2.7.13.3" evidence="3"/>
<keyword evidence="6" id="KW-0812">Transmembrane</keyword>
<keyword evidence="9" id="KW-0067">ATP-binding</keyword>
<protein>
    <recommendedName>
        <fullName evidence="3">histidine kinase</fullName>
        <ecNumber evidence="3">2.7.13.3</ecNumber>
    </recommendedName>
</protein>
<comment type="catalytic activity">
    <reaction evidence="1">
        <text>ATP + protein L-histidine = ADP + protein N-phospho-L-histidine.</text>
        <dbReference type="EC" id="2.7.13.3"/>
    </reaction>
</comment>
<evidence type="ECO:0000256" key="8">
    <source>
        <dbReference type="ARBA" id="ARBA00022777"/>
    </source>
</evidence>
<keyword evidence="7" id="KW-0547">Nucleotide-binding</keyword>
<comment type="subcellular location">
    <subcellularLocation>
        <location evidence="2">Membrane</location>
    </subcellularLocation>
</comment>
<dbReference type="InterPro" id="IPR003661">
    <property type="entry name" value="HisK_dim/P_dom"/>
</dbReference>
<dbReference type="InterPro" id="IPR001789">
    <property type="entry name" value="Sig_transdc_resp-reg_receiver"/>
</dbReference>
<keyword evidence="12" id="KW-0472">Membrane</keyword>
<organism evidence="19 20">
    <name type="scientific">Stemphylium lycopersici</name>
    <name type="common">Tomato gray leaf spot disease fungus</name>
    <name type="synonym">Thyrospora lycopersici</name>
    <dbReference type="NCBI Taxonomy" id="183478"/>
    <lineage>
        <taxon>Eukaryota</taxon>
        <taxon>Fungi</taxon>
        <taxon>Dikarya</taxon>
        <taxon>Ascomycota</taxon>
        <taxon>Pezizomycotina</taxon>
        <taxon>Dothideomycetes</taxon>
        <taxon>Pleosporomycetidae</taxon>
        <taxon>Pleosporales</taxon>
        <taxon>Pleosporineae</taxon>
        <taxon>Pleosporaceae</taxon>
        <taxon>Stemphylium</taxon>
    </lineage>
</organism>
<feature type="domain" description="Response regulatory" evidence="18">
    <location>
        <begin position="1433"/>
        <end position="1553"/>
    </location>
</feature>
<accession>A0A364N5V6</accession>
<dbReference type="GO" id="GO:0005524">
    <property type="term" value="F:ATP binding"/>
    <property type="evidence" value="ECO:0007669"/>
    <property type="project" value="UniProtKB-KW"/>
</dbReference>
<evidence type="ECO:0000256" key="6">
    <source>
        <dbReference type="ARBA" id="ARBA00022692"/>
    </source>
</evidence>
<dbReference type="SMART" id="SM00448">
    <property type="entry name" value="REC"/>
    <property type="match status" value="1"/>
</dbReference>
<evidence type="ECO:0000256" key="10">
    <source>
        <dbReference type="ARBA" id="ARBA00022989"/>
    </source>
</evidence>
<keyword evidence="4 14" id="KW-0597">Phosphoprotein</keyword>
<keyword evidence="8" id="KW-0418">Kinase</keyword>
<feature type="modified residue" description="4-aspartylphosphate" evidence="14">
    <location>
        <position position="1488"/>
    </location>
</feature>
<comment type="caution">
    <text evidence="19">The sequence shown here is derived from an EMBL/GenBank/DDBJ whole genome shotgun (WGS) entry which is preliminary data.</text>
</comment>
<dbReference type="SUPFAM" id="SSF52172">
    <property type="entry name" value="CheY-like"/>
    <property type="match status" value="1"/>
</dbReference>
<evidence type="ECO:0000259" key="17">
    <source>
        <dbReference type="PROSITE" id="PS50109"/>
    </source>
</evidence>
<evidence type="ECO:0000256" key="4">
    <source>
        <dbReference type="ARBA" id="ARBA00022553"/>
    </source>
</evidence>
<evidence type="ECO:0000256" key="14">
    <source>
        <dbReference type="PROSITE-ProRule" id="PRU00169"/>
    </source>
</evidence>
<feature type="compositionally biased region" description="Basic and acidic residues" evidence="16">
    <location>
        <begin position="206"/>
        <end position="223"/>
    </location>
</feature>
<dbReference type="PROSITE" id="PS50109">
    <property type="entry name" value="HIS_KIN"/>
    <property type="match status" value="1"/>
</dbReference>
<dbReference type="CDD" id="cd17546">
    <property type="entry name" value="REC_hyHK_CKI1_RcsC-like"/>
    <property type="match status" value="1"/>
</dbReference>
<dbReference type="Pfam" id="PF00512">
    <property type="entry name" value="HisKA"/>
    <property type="match status" value="1"/>
</dbReference>
<dbReference type="InterPro" id="IPR036890">
    <property type="entry name" value="HATPase_C_sf"/>
</dbReference>
<dbReference type="SUPFAM" id="SSF55874">
    <property type="entry name" value="ATPase domain of HSP90 chaperone/DNA topoisomerase II/histidine kinase"/>
    <property type="match status" value="1"/>
</dbReference>
<feature type="compositionally biased region" description="Basic and acidic residues" evidence="16">
    <location>
        <begin position="1342"/>
        <end position="1357"/>
    </location>
</feature>
<evidence type="ECO:0000256" key="11">
    <source>
        <dbReference type="ARBA" id="ARBA00023012"/>
    </source>
</evidence>
<feature type="coiled-coil region" evidence="15">
    <location>
        <begin position="957"/>
        <end position="984"/>
    </location>
</feature>
<dbReference type="PROSITE" id="PS50110">
    <property type="entry name" value="RESPONSE_REGULATORY"/>
    <property type="match status" value="1"/>
</dbReference>
<dbReference type="FunFam" id="3.40.50.2300:FF:000289">
    <property type="entry name" value="Osmosensing histidine protein kinase SLN1"/>
    <property type="match status" value="1"/>
</dbReference>
<dbReference type="InterPro" id="IPR003594">
    <property type="entry name" value="HATPase_dom"/>
</dbReference>
<evidence type="ECO:0000256" key="13">
    <source>
        <dbReference type="ARBA" id="ARBA00023180"/>
    </source>
</evidence>
<feature type="domain" description="Histidine kinase" evidence="17">
    <location>
        <begin position="998"/>
        <end position="1317"/>
    </location>
</feature>
<dbReference type="Gene3D" id="1.10.287.130">
    <property type="match status" value="1"/>
</dbReference>
<feature type="region of interest" description="Disordered" evidence="16">
    <location>
        <begin position="1598"/>
        <end position="1620"/>
    </location>
</feature>
<keyword evidence="11" id="KW-0902">Two-component regulatory system</keyword>
<feature type="compositionally biased region" description="Basic and acidic residues" evidence="16">
    <location>
        <begin position="403"/>
        <end position="416"/>
    </location>
</feature>
<feature type="compositionally biased region" description="Polar residues" evidence="16">
    <location>
        <begin position="1173"/>
        <end position="1184"/>
    </location>
</feature>
<keyword evidence="15" id="KW-0175">Coiled coil</keyword>
<dbReference type="InterPro" id="IPR011006">
    <property type="entry name" value="CheY-like_superfamily"/>
</dbReference>
<feature type="region of interest" description="Disordered" evidence="16">
    <location>
        <begin position="1167"/>
        <end position="1190"/>
    </location>
</feature>
<feature type="compositionally biased region" description="Polar residues" evidence="16">
    <location>
        <begin position="1321"/>
        <end position="1340"/>
    </location>
</feature>
<dbReference type="InterPro" id="IPR005467">
    <property type="entry name" value="His_kinase_dom"/>
</dbReference>
<feature type="compositionally biased region" description="Low complexity" evidence="16">
    <location>
        <begin position="1372"/>
        <end position="1383"/>
    </location>
</feature>
<dbReference type="PANTHER" id="PTHR43047:SF72">
    <property type="entry name" value="OSMOSENSING HISTIDINE PROTEIN KINASE SLN1"/>
    <property type="match status" value="1"/>
</dbReference>
<keyword evidence="5 19" id="KW-0808">Transferase</keyword>
<dbReference type="FunFam" id="1.10.287.130:FF:000004">
    <property type="entry name" value="Ethylene receptor 1"/>
    <property type="match status" value="1"/>
</dbReference>
<evidence type="ECO:0000256" key="15">
    <source>
        <dbReference type="SAM" id="Coils"/>
    </source>
</evidence>
<dbReference type="InterPro" id="IPR004358">
    <property type="entry name" value="Sig_transdc_His_kin-like_C"/>
</dbReference>
<evidence type="ECO:0000256" key="3">
    <source>
        <dbReference type="ARBA" id="ARBA00012438"/>
    </source>
</evidence>
<evidence type="ECO:0000313" key="19">
    <source>
        <dbReference type="EMBL" id="RAR12279.1"/>
    </source>
</evidence>
<dbReference type="GO" id="GO:0007234">
    <property type="term" value="P:osmosensory signaling via phosphorelay pathway"/>
    <property type="evidence" value="ECO:0007669"/>
    <property type="project" value="UniProtKB-ARBA"/>
</dbReference>
<dbReference type="SUPFAM" id="SSF47384">
    <property type="entry name" value="Homodimeric domain of signal transducing histidine kinase"/>
    <property type="match status" value="1"/>
</dbReference>
<evidence type="ECO:0000256" key="7">
    <source>
        <dbReference type="ARBA" id="ARBA00022741"/>
    </source>
</evidence>
<evidence type="ECO:0000259" key="18">
    <source>
        <dbReference type="PROSITE" id="PS50110"/>
    </source>
</evidence>
<feature type="region of interest" description="Disordered" evidence="16">
    <location>
        <begin position="402"/>
        <end position="435"/>
    </location>
</feature>
<dbReference type="EMBL" id="QGDH01000050">
    <property type="protein sequence ID" value="RAR12279.1"/>
    <property type="molecule type" value="Genomic_DNA"/>
</dbReference>
<dbReference type="GO" id="GO:0000155">
    <property type="term" value="F:phosphorelay sensor kinase activity"/>
    <property type="evidence" value="ECO:0007669"/>
    <property type="project" value="InterPro"/>
</dbReference>
<dbReference type="GO" id="GO:0009927">
    <property type="term" value="F:histidine phosphotransfer kinase activity"/>
    <property type="evidence" value="ECO:0007669"/>
    <property type="project" value="TreeGrafter"/>
</dbReference>
<dbReference type="CDD" id="cd00082">
    <property type="entry name" value="HisKA"/>
    <property type="match status" value="1"/>
</dbReference>
<feature type="region of interest" description="Disordered" evidence="16">
    <location>
        <begin position="202"/>
        <end position="252"/>
    </location>
</feature>
<reference evidence="20" key="1">
    <citation type="submission" date="2018-05" db="EMBL/GenBank/DDBJ databases">
        <title>Draft genome sequence of Stemphylium lycopersici strain CIDEFI 213.</title>
        <authorList>
            <person name="Medina R."/>
            <person name="Franco M.E.E."/>
            <person name="Lucentini C.G."/>
            <person name="Saparrat M.C.N."/>
            <person name="Balatti P.A."/>
        </authorList>
    </citation>
    <scope>NUCLEOTIDE SEQUENCE [LARGE SCALE GENOMIC DNA]</scope>
    <source>
        <strain evidence="20">CIDEFI 213</strain>
    </source>
</reference>
<dbReference type="SMART" id="SM00387">
    <property type="entry name" value="HATPase_c"/>
    <property type="match status" value="1"/>
</dbReference>
<evidence type="ECO:0000256" key="9">
    <source>
        <dbReference type="ARBA" id="ARBA00022840"/>
    </source>
</evidence>
<name>A0A364N5V6_STELY</name>
<dbReference type="Proteomes" id="UP000249619">
    <property type="component" value="Unassembled WGS sequence"/>
</dbReference>
<dbReference type="STRING" id="183478.A0A364N5V6"/>
<dbReference type="PANTHER" id="PTHR43047">
    <property type="entry name" value="TWO-COMPONENT HISTIDINE PROTEIN KINASE"/>
    <property type="match status" value="1"/>
</dbReference>
<keyword evidence="10" id="KW-1133">Transmembrane helix</keyword>
<dbReference type="SMART" id="SM00388">
    <property type="entry name" value="HisKA"/>
    <property type="match status" value="1"/>
</dbReference>
<dbReference type="Pfam" id="PF00072">
    <property type="entry name" value="Response_reg"/>
    <property type="match status" value="1"/>
</dbReference>
<dbReference type="InterPro" id="IPR036097">
    <property type="entry name" value="HisK_dim/P_sf"/>
</dbReference>
<dbReference type="Pfam" id="PF02518">
    <property type="entry name" value="HATPase_c"/>
    <property type="match status" value="1"/>
</dbReference>
<sequence length="1620" mass="177885">MTTTLLSDILAVDAAHDEELPGYHEATMAATAPAYDSGAYDEPLMTYRLRQYDRKIQMLAAYEAPGASSYRITTNDSFRIFSKKPELEVLHTSPAMRQRNMASISFDNDGGFPWRPRAHFDYTADDGLSSRYHMESMNFEDWTVGIGDKKYVWTLAMRPIALILCEQNSDAVIARFTFSDKGVLALRGAEIAALMLEPLSLSSGRRHGDDEPGQVLDRDESSKSADQYGKVETGPAHDDRPSPPAKSPQTDVCWWRANNSRPGASRTKHVWRCTWRAPAVAEQRPRCIRSAACCQKAAPALLQGLSRQLWQAQAAIRSCCLWPSSPARAFTLHHALPCASRSPDPIQILCRSPTTPPKNSAHFHPGAWDTDDSSYLPPSPAIVPLTLLLTLACQLPPAKHTRRDACPSRHGQDAHPHSRAIGLSGAAGLDDRSGRHSSCDMGTYCRQTTILSVADIDSSPTTALCWTYGMAISSLTQPSAHSHADDCTRSTRLTLTASLKAAQLSSNLALMQILVQQAASRLSPQAALDRYYGGNNTDDNWTRVGEDFDAIFSGDMRTRVAIQAKIYPYNSSEKVLFSRTALSMMDVVLPIQRPDGQNATLGDPEYGFIRELYPNFSVETIEYNATMNMYKAHYQGRTIDNTSYLFIGPYRVNETLSLVSVTAPIINNTSNIDTLGWLTTVLDASLITNVVNAIEGLDQSGLTLLFGPSNVTNVFPSEYLYSTANPTPPEDVQVRFLAPPTQRDDVQRHEQYGAALDPPPFDWTQYPAIRKGFTKPTGATNNAGSIISTDNEDGDDVAVGYAIVNSPMVNWMIIIEQTHNEVWRPIYHLRNVIIACVFGTIGALLLLAFPVAHFSSQPIRRLRDATKKTVSPHMFDDDDFSLHNDGVNEDMDEAALAHKEGFFGQIIHYRRNAKLSRAERKEAERRRQFRIPTKVKDRKHFIHDELTDLTTTFNEMTDELMMQYEKLEERVAQRTAELEQSKKAAEAANESKTLFIANISHELKTPLNGILGMCAVCMSEDDPIKLRRSLGIIYKSGDLLLNLLTDLLTFSKNQVGQALSLDEKEFRLRDISSQVLAIFEKQAREGGIQLAVEFEGPYENNLDSTGRPNELRDLGPFGLGRLKDMVLYGDQHRILQVVINLVSNSLKFTPPGGSVTLTIRCPGEAHMSDSRKASLQSRQSSMRNSKTRIRASASEVGSVSVATPSHYDTANVINPMDKGNAYSHYMAQERAATPPPGRWLSFEFEVEDTGPGIPDHLHAKIFEPFVQGDLGLSKKFGGTGLGLSICSQLAGLMKGTVGLKSEVGHGSVFTMVIPLKHLTSRADSTASSRNVNLETGTPRRSLSIDDPPRGRSHDDALSGRSIHSGTHSPISTGNTAATAPAGPVAFETDTKPRLVGLSQPFFASNAPLESPNSQVAAMKRVEAEATKRGDKVKVLVAEDNKTNQEVVLRMLKLEDVYDVTVAKDGQEALDKVKESMERQAPYNLIFMDVQMPNLDGLQSTRLIRQSGFLAPIVALTAYAEESNVKECLDSGMDFFLSKPIRRPALKHVLKTYCQTIPEEEAETTPPNTAAAAPIPNGTTKSVAATAATAATAPFTVFASTSDRPAASESPAVSPMTSPAA</sequence>
<dbReference type="GO" id="GO:0005886">
    <property type="term" value="C:plasma membrane"/>
    <property type="evidence" value="ECO:0007669"/>
    <property type="project" value="UniProtKB-ARBA"/>
</dbReference>
<proteinExistence type="predicted"/>
<evidence type="ECO:0000256" key="2">
    <source>
        <dbReference type="ARBA" id="ARBA00004370"/>
    </source>
</evidence>
<dbReference type="Gene3D" id="3.40.50.2300">
    <property type="match status" value="1"/>
</dbReference>
<dbReference type="PRINTS" id="PR00344">
    <property type="entry name" value="BCTRLSENSOR"/>
</dbReference>
<keyword evidence="13" id="KW-0325">Glycoprotein</keyword>
<evidence type="ECO:0000256" key="16">
    <source>
        <dbReference type="SAM" id="MobiDB-lite"/>
    </source>
</evidence>
<feature type="compositionally biased region" description="Polar residues" evidence="16">
    <location>
        <begin position="1361"/>
        <end position="1371"/>
    </location>
</feature>
<dbReference type="Gene3D" id="3.30.565.10">
    <property type="entry name" value="Histidine kinase-like ATPase, C-terminal domain"/>
    <property type="match status" value="1"/>
</dbReference>
<keyword evidence="20" id="KW-1185">Reference proteome</keyword>
<evidence type="ECO:0000256" key="5">
    <source>
        <dbReference type="ARBA" id="ARBA00022679"/>
    </source>
</evidence>
<feature type="region of interest" description="Disordered" evidence="16">
    <location>
        <begin position="1321"/>
        <end position="1383"/>
    </location>
</feature>
<evidence type="ECO:0000256" key="1">
    <source>
        <dbReference type="ARBA" id="ARBA00000085"/>
    </source>
</evidence>